<dbReference type="GO" id="GO:0003777">
    <property type="term" value="F:microtubule motor activity"/>
    <property type="evidence" value="ECO:0007669"/>
    <property type="project" value="InterPro"/>
</dbReference>
<dbReference type="GO" id="GO:0005874">
    <property type="term" value="C:microtubule"/>
    <property type="evidence" value="ECO:0007669"/>
    <property type="project" value="UniProtKB-KW"/>
</dbReference>
<dbReference type="AlphaFoldDB" id="G0R0L7"/>
<feature type="domain" description="Kinesin motor" evidence="10">
    <location>
        <begin position="30"/>
        <end position="361"/>
    </location>
</feature>
<keyword evidence="9" id="KW-1133">Transmembrane helix</keyword>
<protein>
    <recommendedName>
        <fullName evidence="7">Kinesin-like protein</fullName>
    </recommendedName>
</protein>
<dbReference type="GO" id="GO:0008017">
    <property type="term" value="F:microtubule binding"/>
    <property type="evidence" value="ECO:0007669"/>
    <property type="project" value="InterPro"/>
</dbReference>
<dbReference type="InterPro" id="IPR019821">
    <property type="entry name" value="Kinesin_motor_CS"/>
</dbReference>
<keyword evidence="1 7" id="KW-0493">Microtubule</keyword>
<proteinExistence type="inferred from homology"/>
<dbReference type="OrthoDB" id="3176171at2759"/>
<dbReference type="GeneID" id="14905085"/>
<dbReference type="InterPro" id="IPR036961">
    <property type="entry name" value="Kinesin_motor_dom_sf"/>
</dbReference>
<evidence type="ECO:0000313" key="11">
    <source>
        <dbReference type="EMBL" id="EGR29003.1"/>
    </source>
</evidence>
<sequence length="656" mass="76905">MDLQIIKNENQQENNIQVIQKKLLPEIESNILVAIRVRPLNQKEENQGDQDIIRIEDNLIIVFDPIEMEFLNENKKMLEVYHRSKEQTYAFDKVFNKHSQEEVYQQTCKSLIKPVAQGYNATVFAYGPTGTGKTHTMLGNQEIPGLCTLTIQDMFQFIRKDIENEYHISITYVEIYNETIRDLLIPHSSYLELRDDPIKGITIAGVSECHEFVISRQQKKNYRIYKCKFNIIQKSCSILNYSCFQIQNQNIEQENMTGKLSLIDLAGSERGTVTENRGIRLREGAKINQSLLALANCINALGDKSKKGFFVPYRDSKLTRMLKDSLGGNCKTVMIANISPSSCQFEETINTLKYANRAKNIKTKVLANKKLVTIHIAQYKNIINDLKQEIDQLKAKLHERIMDGDILNCQDDDFQFFERQNNQQQNNNQQQQQQQLNNQQKDLQCNCGRYEDELNMKQIQEEIFENFQDRIQLRRVKAVKTLKLSTEQNKLKKELMNLSLMDNINTAKKIRDNIPKKIKFEDKRNFIELIIKNHVLELQNIELEINLQIQEKTIQDFKQIIESQKKIIFDNNIRLAEETNVLSNNSQDDDTQQVALEENLSDEEYECIPDQQEENDEDDYLNDLVNIFIFQIFIYLNYFYYQKDLINGKTRRQVGY</sequence>
<dbReference type="Gene3D" id="3.40.850.10">
    <property type="entry name" value="Kinesin motor domain"/>
    <property type="match status" value="1"/>
</dbReference>
<dbReference type="PROSITE" id="PS00411">
    <property type="entry name" value="KINESIN_MOTOR_1"/>
    <property type="match status" value="1"/>
</dbReference>
<dbReference type="InterPro" id="IPR027417">
    <property type="entry name" value="P-loop_NTPase"/>
</dbReference>
<evidence type="ECO:0000256" key="6">
    <source>
        <dbReference type="PROSITE-ProRule" id="PRU00283"/>
    </source>
</evidence>
<dbReference type="EMBL" id="GL984196">
    <property type="protein sequence ID" value="EGR29003.1"/>
    <property type="molecule type" value="Genomic_DNA"/>
</dbReference>
<dbReference type="PRINTS" id="PR00380">
    <property type="entry name" value="KINESINHEAVY"/>
</dbReference>
<dbReference type="PANTHER" id="PTHR47968:SF13">
    <property type="entry name" value="KINESIN-LIKE PROTEIN KIF19 ISOFORM X1"/>
    <property type="match status" value="1"/>
</dbReference>
<feature type="binding site" evidence="6">
    <location>
        <begin position="127"/>
        <end position="134"/>
    </location>
    <ligand>
        <name>ATP</name>
        <dbReference type="ChEBI" id="CHEBI:30616"/>
    </ligand>
</feature>
<keyword evidence="9" id="KW-0812">Transmembrane</keyword>
<keyword evidence="4 8" id="KW-0175">Coiled coil</keyword>
<keyword evidence="3 6" id="KW-0067">ATP-binding</keyword>
<gene>
    <name evidence="11" type="ORF">IMG5_165480</name>
</gene>
<dbReference type="InterPro" id="IPR001752">
    <property type="entry name" value="Kinesin_motor_dom"/>
</dbReference>
<keyword evidence="9" id="KW-0472">Membrane</keyword>
<accession>G0R0L7</accession>
<dbReference type="PANTHER" id="PTHR47968">
    <property type="entry name" value="CENTROMERE PROTEIN E"/>
    <property type="match status" value="1"/>
</dbReference>
<dbReference type="RefSeq" id="XP_004030239.1">
    <property type="nucleotide sequence ID" value="XM_004030191.1"/>
</dbReference>
<comment type="similarity">
    <text evidence="6 7">Belongs to the TRAFAC class myosin-kinesin ATPase superfamily. Kinesin family.</text>
</comment>
<dbReference type="OMA" id="AMHIAEY"/>
<evidence type="ECO:0000256" key="5">
    <source>
        <dbReference type="ARBA" id="ARBA00023175"/>
    </source>
</evidence>
<dbReference type="InParanoid" id="G0R0L7"/>
<dbReference type="PROSITE" id="PS50067">
    <property type="entry name" value="KINESIN_MOTOR_2"/>
    <property type="match status" value="1"/>
</dbReference>
<dbReference type="STRING" id="857967.G0R0L7"/>
<evidence type="ECO:0000259" key="10">
    <source>
        <dbReference type="PROSITE" id="PS50067"/>
    </source>
</evidence>
<feature type="coiled-coil region" evidence="8">
    <location>
        <begin position="376"/>
        <end position="453"/>
    </location>
</feature>
<dbReference type="Proteomes" id="UP000008983">
    <property type="component" value="Unassembled WGS sequence"/>
</dbReference>
<dbReference type="GO" id="GO:0007018">
    <property type="term" value="P:microtubule-based movement"/>
    <property type="evidence" value="ECO:0007669"/>
    <property type="project" value="InterPro"/>
</dbReference>
<keyword evidence="2 6" id="KW-0547">Nucleotide-binding</keyword>
<keyword evidence="12" id="KW-1185">Reference proteome</keyword>
<dbReference type="FunFam" id="3.40.850.10:FF:000056">
    <property type="entry name" value="Kinesin-like protein"/>
    <property type="match status" value="1"/>
</dbReference>
<feature type="transmembrane region" description="Helical" evidence="9">
    <location>
        <begin position="624"/>
        <end position="641"/>
    </location>
</feature>
<evidence type="ECO:0000256" key="9">
    <source>
        <dbReference type="SAM" id="Phobius"/>
    </source>
</evidence>
<dbReference type="GO" id="GO:0005524">
    <property type="term" value="F:ATP binding"/>
    <property type="evidence" value="ECO:0007669"/>
    <property type="project" value="UniProtKB-UniRule"/>
</dbReference>
<dbReference type="InterPro" id="IPR027640">
    <property type="entry name" value="Kinesin-like_fam"/>
</dbReference>
<evidence type="ECO:0000256" key="4">
    <source>
        <dbReference type="ARBA" id="ARBA00023054"/>
    </source>
</evidence>
<evidence type="ECO:0000256" key="3">
    <source>
        <dbReference type="ARBA" id="ARBA00022840"/>
    </source>
</evidence>
<evidence type="ECO:0000256" key="1">
    <source>
        <dbReference type="ARBA" id="ARBA00022701"/>
    </source>
</evidence>
<reference evidence="11 12" key="1">
    <citation type="submission" date="2011-07" db="EMBL/GenBank/DDBJ databases">
        <authorList>
            <person name="Coyne R."/>
            <person name="Brami D."/>
            <person name="Johnson J."/>
            <person name="Hostetler J."/>
            <person name="Hannick L."/>
            <person name="Clark T."/>
            <person name="Cassidy-Hanley D."/>
            <person name="Inman J."/>
        </authorList>
    </citation>
    <scope>NUCLEOTIDE SEQUENCE [LARGE SCALE GENOMIC DNA]</scope>
    <source>
        <strain evidence="11 12">G5</strain>
    </source>
</reference>
<evidence type="ECO:0000313" key="12">
    <source>
        <dbReference type="Proteomes" id="UP000008983"/>
    </source>
</evidence>
<organism evidence="11 12">
    <name type="scientific">Ichthyophthirius multifiliis</name>
    <name type="common">White spot disease agent</name>
    <name type="synonym">Ich</name>
    <dbReference type="NCBI Taxonomy" id="5932"/>
    <lineage>
        <taxon>Eukaryota</taxon>
        <taxon>Sar</taxon>
        <taxon>Alveolata</taxon>
        <taxon>Ciliophora</taxon>
        <taxon>Intramacronucleata</taxon>
        <taxon>Oligohymenophorea</taxon>
        <taxon>Hymenostomatida</taxon>
        <taxon>Ophryoglenina</taxon>
        <taxon>Ichthyophthirius</taxon>
    </lineage>
</organism>
<evidence type="ECO:0000256" key="7">
    <source>
        <dbReference type="RuleBase" id="RU000394"/>
    </source>
</evidence>
<keyword evidence="5 6" id="KW-0505">Motor protein</keyword>
<evidence type="ECO:0000256" key="8">
    <source>
        <dbReference type="SAM" id="Coils"/>
    </source>
</evidence>
<name>G0R0L7_ICHMU</name>
<dbReference type="eggNOG" id="KOG0242">
    <property type="taxonomic scope" value="Eukaryota"/>
</dbReference>
<evidence type="ECO:0000256" key="2">
    <source>
        <dbReference type="ARBA" id="ARBA00022741"/>
    </source>
</evidence>
<dbReference type="Pfam" id="PF00225">
    <property type="entry name" value="Kinesin"/>
    <property type="match status" value="1"/>
</dbReference>
<dbReference type="SMART" id="SM00129">
    <property type="entry name" value="KISc"/>
    <property type="match status" value="1"/>
</dbReference>
<dbReference type="SUPFAM" id="SSF52540">
    <property type="entry name" value="P-loop containing nucleoside triphosphate hydrolases"/>
    <property type="match status" value="1"/>
</dbReference>